<dbReference type="Pfam" id="PF14543">
    <property type="entry name" value="TAXi_N"/>
    <property type="match status" value="1"/>
</dbReference>
<protein>
    <recommendedName>
        <fullName evidence="8">Peptidase A1 domain-containing protein</fullName>
    </recommendedName>
</protein>
<keyword evidence="6 7" id="KW-0472">Membrane</keyword>
<dbReference type="Proteomes" id="UP000824890">
    <property type="component" value="Unassembled WGS sequence"/>
</dbReference>
<dbReference type="PROSITE" id="PS51767">
    <property type="entry name" value="PEPTIDASE_A1"/>
    <property type="match status" value="1"/>
</dbReference>
<evidence type="ECO:0000256" key="2">
    <source>
        <dbReference type="ARBA" id="ARBA00007447"/>
    </source>
</evidence>
<comment type="subcellular location">
    <subcellularLocation>
        <location evidence="1">Cell membrane</location>
        <topology evidence="1">Multi-pass membrane protein</topology>
    </subcellularLocation>
</comment>
<comment type="similarity">
    <text evidence="2">Belongs to the peptidase A1 family.</text>
</comment>
<dbReference type="Pfam" id="PF14541">
    <property type="entry name" value="TAXi_C"/>
    <property type="match status" value="1"/>
</dbReference>
<reference evidence="9 10" key="1">
    <citation type="submission" date="2021-05" db="EMBL/GenBank/DDBJ databases">
        <title>Genome Assembly of Synthetic Allotetraploid Brassica napus Reveals Homoeologous Exchanges between Subgenomes.</title>
        <authorList>
            <person name="Davis J.T."/>
        </authorList>
    </citation>
    <scope>NUCLEOTIDE SEQUENCE [LARGE SCALE GENOMIC DNA]</scope>
    <source>
        <strain evidence="10">cv. Da-Ae</strain>
        <tissue evidence="9">Seedling</tissue>
    </source>
</reference>
<keyword evidence="5 7" id="KW-1133">Transmembrane helix</keyword>
<dbReference type="Gene3D" id="2.40.70.10">
    <property type="entry name" value="Acid Proteases"/>
    <property type="match status" value="2"/>
</dbReference>
<keyword evidence="10" id="KW-1185">Reference proteome</keyword>
<evidence type="ECO:0000256" key="4">
    <source>
        <dbReference type="ARBA" id="ARBA00022692"/>
    </source>
</evidence>
<dbReference type="InterPro" id="IPR032861">
    <property type="entry name" value="TAXi_N"/>
</dbReference>
<comment type="caution">
    <text evidence="9">The sequence shown here is derived from an EMBL/GenBank/DDBJ whole genome shotgun (WGS) entry which is preliminary data.</text>
</comment>
<dbReference type="InterPro" id="IPR033121">
    <property type="entry name" value="PEPTIDASE_A1"/>
</dbReference>
<evidence type="ECO:0000256" key="5">
    <source>
        <dbReference type="ARBA" id="ARBA00022989"/>
    </source>
</evidence>
<organism evidence="9 10">
    <name type="scientific">Brassica napus</name>
    <name type="common">Rape</name>
    <dbReference type="NCBI Taxonomy" id="3708"/>
    <lineage>
        <taxon>Eukaryota</taxon>
        <taxon>Viridiplantae</taxon>
        <taxon>Streptophyta</taxon>
        <taxon>Embryophyta</taxon>
        <taxon>Tracheophyta</taxon>
        <taxon>Spermatophyta</taxon>
        <taxon>Magnoliopsida</taxon>
        <taxon>eudicotyledons</taxon>
        <taxon>Gunneridae</taxon>
        <taxon>Pentapetalae</taxon>
        <taxon>rosids</taxon>
        <taxon>malvids</taxon>
        <taxon>Brassicales</taxon>
        <taxon>Brassicaceae</taxon>
        <taxon>Brassiceae</taxon>
        <taxon>Brassica</taxon>
    </lineage>
</organism>
<feature type="domain" description="Peptidase A1" evidence="8">
    <location>
        <begin position="278"/>
        <end position="607"/>
    </location>
</feature>
<evidence type="ECO:0000259" key="8">
    <source>
        <dbReference type="PROSITE" id="PS51767"/>
    </source>
</evidence>
<name>A0ABQ7WYB4_BRANA</name>
<gene>
    <name evidence="9" type="ORF">HID58_091880</name>
</gene>
<accession>A0ABQ7WYB4</accession>
<dbReference type="SUPFAM" id="SSF50630">
    <property type="entry name" value="Acid proteases"/>
    <property type="match status" value="1"/>
</dbReference>
<dbReference type="InterPro" id="IPR021109">
    <property type="entry name" value="Peptidase_aspartic_dom_sf"/>
</dbReference>
<evidence type="ECO:0000256" key="7">
    <source>
        <dbReference type="SAM" id="Phobius"/>
    </source>
</evidence>
<feature type="transmembrane region" description="Helical" evidence="7">
    <location>
        <begin position="227"/>
        <end position="253"/>
    </location>
</feature>
<evidence type="ECO:0000256" key="1">
    <source>
        <dbReference type="ARBA" id="ARBA00004651"/>
    </source>
</evidence>
<dbReference type="PANTHER" id="PTHR12677">
    <property type="entry name" value="GOLGI APPARATUS MEMBRANE PROTEIN TVP38-RELATED"/>
    <property type="match status" value="1"/>
</dbReference>
<sequence length="617" mass="64904">MQMRAVAYIPLTVLAVPASVLTIGGGYLFGLPIGFVGDSVGATLGSGAAFLLGRTIGKPFVVAKLKDYPQFQSVALAIEKSGFKHVELPLICNSNHAGTILAFFLPITLALVYVGTTLKDLSDATHKWSELSFGHWASLILSLVVSVILMVCVTKVAQNALRKALAEHGGDMNGAVAASPELNDVVDAPADLNEPLLIKIDSQSPQDQENQKPNPFKTVQIHLPPPLSITIVMASSTSCLNLFVLSFLSVLLITKSQIYDSVNGAVFPITRDLSTGQHIAEIRLGDSPEPVKLVVDLSGPLLWFDCSSGNLSTSRSLISGSSSGCVKVDYVGASSRGDQNADCDLLVRNDVVGITARGELATDVLSLGSVSSQGTVDPLFACAPPLLLRGLASGAQVVMGLSKAQISLPSQLAAETSERRRLTVYFSPSNAVVSTSSVEEVFGTAAARSLVYTPLSTSSSGDYLINVKSIRVNGEKLAAKCPLSAELSTLVPYTTLESSLYAVFAEGYVKAATNAKSVAPVAPFGLCFTSTSSAEVEFPAVELALQSEMVRWRIQGKNLLVDVGGGVQCLGIVNGGSNRVNPITMGGLQLEGFVLDFDLGNSMMGFGQRNSFRPEAL</sequence>
<feature type="transmembrane region" description="Helical" evidence="7">
    <location>
        <begin position="133"/>
        <end position="153"/>
    </location>
</feature>
<evidence type="ECO:0000256" key="6">
    <source>
        <dbReference type="ARBA" id="ARBA00023136"/>
    </source>
</evidence>
<dbReference type="EMBL" id="JAGKQM010002806">
    <property type="protein sequence ID" value="KAH0845252.1"/>
    <property type="molecule type" value="Genomic_DNA"/>
</dbReference>
<dbReference type="Pfam" id="PF09335">
    <property type="entry name" value="VTT_dom"/>
    <property type="match status" value="1"/>
</dbReference>
<evidence type="ECO:0000313" key="10">
    <source>
        <dbReference type="Proteomes" id="UP000824890"/>
    </source>
</evidence>
<dbReference type="PANTHER" id="PTHR12677:SF24">
    <property type="entry name" value="OS07G0655900 PROTEIN"/>
    <property type="match status" value="1"/>
</dbReference>
<dbReference type="InterPro" id="IPR032816">
    <property type="entry name" value="VTT_dom"/>
</dbReference>
<feature type="transmembrane region" description="Helical" evidence="7">
    <location>
        <begin position="32"/>
        <end position="52"/>
    </location>
</feature>
<proteinExistence type="inferred from homology"/>
<evidence type="ECO:0000256" key="3">
    <source>
        <dbReference type="ARBA" id="ARBA00022475"/>
    </source>
</evidence>
<dbReference type="InterPro" id="IPR015414">
    <property type="entry name" value="TMEM64"/>
</dbReference>
<keyword evidence="4 7" id="KW-0812">Transmembrane</keyword>
<feature type="transmembrane region" description="Helical" evidence="7">
    <location>
        <begin position="90"/>
        <end position="113"/>
    </location>
</feature>
<dbReference type="InterPro" id="IPR032799">
    <property type="entry name" value="TAXi_C"/>
</dbReference>
<evidence type="ECO:0000313" key="9">
    <source>
        <dbReference type="EMBL" id="KAH0845252.1"/>
    </source>
</evidence>
<keyword evidence="3" id="KW-1003">Cell membrane</keyword>